<evidence type="ECO:0008006" key="3">
    <source>
        <dbReference type="Google" id="ProtNLM"/>
    </source>
</evidence>
<evidence type="ECO:0000313" key="1">
    <source>
        <dbReference type="EMBL" id="KAK4397692.1"/>
    </source>
</evidence>
<evidence type="ECO:0000313" key="2">
    <source>
        <dbReference type="Proteomes" id="UP001289374"/>
    </source>
</evidence>
<sequence>MMNAPPISIGNRRKKLFCFKALWTREFGCEATILLAWNPSGAGSAGDSLAQNLRNVRRKLVAWEKTSFGNVKGLIKELEEELLQLMAGPNTVAIGLKRAFLRTKLDELLIREEIMWKQRGKAQWLQEGDLNTAYFHARASARLRKNAITRLRIDEALGPHLLKRCSGLFLATSVTCFPRNMDISTPSVVFVNGNRYPCIFSYFVQKYLAVLSVRQRGRATFEAMHYIRRILRTLEATSGLKINLEKSSIVFCRNFPIVGREDLTAILGFKWRLSMISTWGCLLLSVVPRGRSSYILKTECGQGCRVGVQESIASWKGDFAQDGYPIDADLCDELFPYP</sequence>
<proteinExistence type="predicted"/>
<reference evidence="1" key="2">
    <citation type="journal article" date="2024" name="Plant">
        <title>Genomic evolution and insights into agronomic trait innovations of Sesamum species.</title>
        <authorList>
            <person name="Miao H."/>
            <person name="Wang L."/>
            <person name="Qu L."/>
            <person name="Liu H."/>
            <person name="Sun Y."/>
            <person name="Le M."/>
            <person name="Wang Q."/>
            <person name="Wei S."/>
            <person name="Zheng Y."/>
            <person name="Lin W."/>
            <person name="Duan Y."/>
            <person name="Cao H."/>
            <person name="Xiong S."/>
            <person name="Wang X."/>
            <person name="Wei L."/>
            <person name="Li C."/>
            <person name="Ma Q."/>
            <person name="Ju M."/>
            <person name="Zhao R."/>
            <person name="Li G."/>
            <person name="Mu C."/>
            <person name="Tian Q."/>
            <person name="Mei H."/>
            <person name="Zhang T."/>
            <person name="Gao T."/>
            <person name="Zhang H."/>
        </authorList>
    </citation>
    <scope>NUCLEOTIDE SEQUENCE</scope>
    <source>
        <strain evidence="1">K16</strain>
    </source>
</reference>
<accession>A0AAE1WR08</accession>
<dbReference type="EMBL" id="JACGWL010000007">
    <property type="protein sequence ID" value="KAK4397692.1"/>
    <property type="molecule type" value="Genomic_DNA"/>
</dbReference>
<protein>
    <recommendedName>
        <fullName evidence="3">Reverse transcriptase</fullName>
    </recommendedName>
</protein>
<reference evidence="1" key="1">
    <citation type="submission" date="2020-06" db="EMBL/GenBank/DDBJ databases">
        <authorList>
            <person name="Li T."/>
            <person name="Hu X."/>
            <person name="Zhang T."/>
            <person name="Song X."/>
            <person name="Zhang H."/>
            <person name="Dai N."/>
            <person name="Sheng W."/>
            <person name="Hou X."/>
            <person name="Wei L."/>
        </authorList>
    </citation>
    <scope>NUCLEOTIDE SEQUENCE</scope>
    <source>
        <strain evidence="1">K16</strain>
        <tissue evidence="1">Leaf</tissue>
    </source>
</reference>
<gene>
    <name evidence="1" type="ORF">Sango_1244700</name>
</gene>
<comment type="caution">
    <text evidence="1">The sequence shown here is derived from an EMBL/GenBank/DDBJ whole genome shotgun (WGS) entry which is preliminary data.</text>
</comment>
<keyword evidence="2" id="KW-1185">Reference proteome</keyword>
<name>A0AAE1WR08_9LAMI</name>
<dbReference type="Proteomes" id="UP001289374">
    <property type="component" value="Unassembled WGS sequence"/>
</dbReference>
<dbReference type="AlphaFoldDB" id="A0AAE1WR08"/>
<organism evidence="1 2">
    <name type="scientific">Sesamum angolense</name>
    <dbReference type="NCBI Taxonomy" id="2727404"/>
    <lineage>
        <taxon>Eukaryota</taxon>
        <taxon>Viridiplantae</taxon>
        <taxon>Streptophyta</taxon>
        <taxon>Embryophyta</taxon>
        <taxon>Tracheophyta</taxon>
        <taxon>Spermatophyta</taxon>
        <taxon>Magnoliopsida</taxon>
        <taxon>eudicotyledons</taxon>
        <taxon>Gunneridae</taxon>
        <taxon>Pentapetalae</taxon>
        <taxon>asterids</taxon>
        <taxon>lamiids</taxon>
        <taxon>Lamiales</taxon>
        <taxon>Pedaliaceae</taxon>
        <taxon>Sesamum</taxon>
    </lineage>
</organism>